<proteinExistence type="predicted"/>
<gene>
    <name evidence="1" type="ORF">UFOPK1807_00589</name>
</gene>
<accession>A0A6J6GIY2</accession>
<organism evidence="1">
    <name type="scientific">freshwater metagenome</name>
    <dbReference type="NCBI Taxonomy" id="449393"/>
    <lineage>
        <taxon>unclassified sequences</taxon>
        <taxon>metagenomes</taxon>
        <taxon>ecological metagenomes</taxon>
    </lineage>
</organism>
<evidence type="ECO:0000313" key="1">
    <source>
        <dbReference type="EMBL" id="CAB4596758.1"/>
    </source>
</evidence>
<sequence length="163" mass="18082">MKLRAALTALLISLAGMPLAGATMLPIPIGPDGTEVRRDIIEMGFGCTKIKDSKFICTNKSKKLTVSVNLLNKDWGSLIGGKLIGMQITAGVRSEQPWITRFIKWFLPDVPEYEGINVASWVYQSCLKNKTSHLGEEQNIRGKNFYIEGSEKSCKLTIRGNYT</sequence>
<dbReference type="EMBL" id="CAEZUI010000061">
    <property type="protein sequence ID" value="CAB4596758.1"/>
    <property type="molecule type" value="Genomic_DNA"/>
</dbReference>
<name>A0A6J6GIY2_9ZZZZ</name>
<reference evidence="1" key="1">
    <citation type="submission" date="2020-05" db="EMBL/GenBank/DDBJ databases">
        <authorList>
            <person name="Chiriac C."/>
            <person name="Salcher M."/>
            <person name="Ghai R."/>
            <person name="Kavagutti S V."/>
        </authorList>
    </citation>
    <scope>NUCLEOTIDE SEQUENCE</scope>
</reference>
<protein>
    <submittedName>
        <fullName evidence="1">Unannotated protein</fullName>
    </submittedName>
</protein>
<dbReference type="AlphaFoldDB" id="A0A6J6GIY2"/>